<sequence length="207" mass="22241">MHARTTTLQAEPGKIDDGIAYVRNEVLPRVTDTDGCVGMSLLVDRESGRCIATTAWESEEALRASAETVRPLREAAERALGSTGSSVDTWEVAVVHRDHALPEGAFARVTWLSGDSNTADRAVEMFRMGVLPKVQELPGFCSASLLVSAEAGRAVGTVMFETREQLVDSREAATRIRSAASKEAAATVDDVAEMEVAFAHLHVPEMA</sequence>
<feature type="domain" description="ABM" evidence="1">
    <location>
        <begin position="1"/>
        <end position="66"/>
    </location>
</feature>
<name>A0A975T1W5_9ACTN</name>
<evidence type="ECO:0000259" key="1">
    <source>
        <dbReference type="Pfam" id="PF03992"/>
    </source>
</evidence>
<gene>
    <name evidence="2" type="ORF">KRR39_10135</name>
</gene>
<dbReference type="EMBL" id="CP077062">
    <property type="protein sequence ID" value="QWZ10052.1"/>
    <property type="molecule type" value="Genomic_DNA"/>
</dbReference>
<organism evidence="2 3">
    <name type="scientific">Nocardioides panacis</name>
    <dbReference type="NCBI Taxonomy" id="2849501"/>
    <lineage>
        <taxon>Bacteria</taxon>
        <taxon>Bacillati</taxon>
        <taxon>Actinomycetota</taxon>
        <taxon>Actinomycetes</taxon>
        <taxon>Propionibacteriales</taxon>
        <taxon>Nocardioidaceae</taxon>
        <taxon>Nocardioides</taxon>
    </lineage>
</organism>
<dbReference type="Proteomes" id="UP000683575">
    <property type="component" value="Chromosome"/>
</dbReference>
<reference evidence="2" key="1">
    <citation type="submission" date="2021-06" db="EMBL/GenBank/DDBJ databases">
        <title>Complete genome sequence of Nocardioides sp. G188.</title>
        <authorList>
            <person name="Im W.-T."/>
        </authorList>
    </citation>
    <scope>NUCLEOTIDE SEQUENCE</scope>
    <source>
        <strain evidence="2">G188</strain>
    </source>
</reference>
<dbReference type="GO" id="GO:0004497">
    <property type="term" value="F:monooxygenase activity"/>
    <property type="evidence" value="ECO:0007669"/>
    <property type="project" value="UniProtKB-KW"/>
</dbReference>
<proteinExistence type="predicted"/>
<accession>A0A975T1W5</accession>
<keyword evidence="2" id="KW-0560">Oxidoreductase</keyword>
<dbReference type="KEGG" id="nps:KRR39_10135"/>
<protein>
    <submittedName>
        <fullName evidence="2">Antibiotic biosynthesis monooxygenase</fullName>
    </submittedName>
</protein>
<dbReference type="AlphaFoldDB" id="A0A975T1W5"/>
<dbReference type="InterPro" id="IPR007138">
    <property type="entry name" value="ABM_dom"/>
</dbReference>
<evidence type="ECO:0000313" key="2">
    <source>
        <dbReference type="EMBL" id="QWZ10052.1"/>
    </source>
</evidence>
<dbReference type="RefSeq" id="WP_216941898.1">
    <property type="nucleotide sequence ID" value="NZ_CP077062.1"/>
</dbReference>
<evidence type="ECO:0000313" key="3">
    <source>
        <dbReference type="Proteomes" id="UP000683575"/>
    </source>
</evidence>
<keyword evidence="2" id="KW-0503">Monooxygenase</keyword>
<keyword evidence="3" id="KW-1185">Reference proteome</keyword>
<dbReference type="Pfam" id="PF03992">
    <property type="entry name" value="ABM"/>
    <property type="match status" value="1"/>
</dbReference>